<name>C7LVB2_DESBD</name>
<organism evidence="3 4">
    <name type="scientific">Desulfomicrobium baculatum (strain DSM 4028 / VKM B-1378 / X)</name>
    <name type="common">Desulfovibrio baculatus</name>
    <dbReference type="NCBI Taxonomy" id="525897"/>
    <lineage>
        <taxon>Bacteria</taxon>
        <taxon>Pseudomonadati</taxon>
        <taxon>Thermodesulfobacteriota</taxon>
        <taxon>Desulfovibrionia</taxon>
        <taxon>Desulfovibrionales</taxon>
        <taxon>Desulfomicrobiaceae</taxon>
        <taxon>Desulfomicrobium</taxon>
    </lineage>
</organism>
<dbReference type="Gene3D" id="3.40.50.10610">
    <property type="entry name" value="ABC-type transport auxiliary lipoprotein component"/>
    <property type="match status" value="1"/>
</dbReference>
<dbReference type="RefSeq" id="WP_012805539.1">
    <property type="nucleotide sequence ID" value="NC_013173.1"/>
</dbReference>
<dbReference type="OrthoDB" id="5372878at2"/>
<dbReference type="AlphaFoldDB" id="C7LVB2"/>
<dbReference type="InterPro" id="IPR005586">
    <property type="entry name" value="ABC_trans_aux"/>
</dbReference>
<dbReference type="PROSITE" id="PS51257">
    <property type="entry name" value="PROKAR_LIPOPROTEIN"/>
    <property type="match status" value="1"/>
</dbReference>
<dbReference type="SUPFAM" id="SSF159594">
    <property type="entry name" value="XCC0632-like"/>
    <property type="match status" value="1"/>
</dbReference>
<evidence type="ECO:0000313" key="4">
    <source>
        <dbReference type="Proteomes" id="UP000002216"/>
    </source>
</evidence>
<evidence type="ECO:0000313" key="3">
    <source>
        <dbReference type="EMBL" id="ACU88454.1"/>
    </source>
</evidence>
<reference evidence="3 4" key="1">
    <citation type="journal article" date="2009" name="Stand. Genomic Sci.">
        <title>Complete genome sequence of Desulfomicrobium baculatum type strain (X).</title>
        <authorList>
            <person name="Copeland A."/>
            <person name="Spring S."/>
            <person name="Goker M."/>
            <person name="Schneider S."/>
            <person name="Lapidus A."/>
            <person name="Del Rio T.G."/>
            <person name="Tice H."/>
            <person name="Cheng J.F."/>
            <person name="Chen F."/>
            <person name="Nolan M."/>
            <person name="Bruce D."/>
            <person name="Goodwin L."/>
            <person name="Pitluck S."/>
            <person name="Ivanova N."/>
            <person name="Mavrommatis K."/>
            <person name="Ovchinnikova G."/>
            <person name="Pati A."/>
            <person name="Chen A."/>
            <person name="Palaniappan K."/>
            <person name="Land M."/>
            <person name="Hauser L."/>
            <person name="Chang Y.J."/>
            <person name="Jeffries C.C."/>
            <person name="Meincke L."/>
            <person name="Sims D."/>
            <person name="Brettin T."/>
            <person name="Detter J.C."/>
            <person name="Han C."/>
            <person name="Chain P."/>
            <person name="Bristow J."/>
            <person name="Eisen J.A."/>
            <person name="Markowitz V."/>
            <person name="Hugenholtz P."/>
            <person name="Kyrpides N.C."/>
            <person name="Klenk H.P."/>
            <person name="Lucas S."/>
        </authorList>
    </citation>
    <scope>NUCLEOTIDE SEQUENCE [LARGE SCALE GENOMIC DNA]</scope>
    <source>
        <strain evidence="4">DSM 4028 / VKM B-1378 / X</strain>
    </source>
</reference>
<protein>
    <recommendedName>
        <fullName evidence="2">ABC-type transport auxiliary lipoprotein component domain-containing protein</fullName>
    </recommendedName>
</protein>
<feature type="signal peptide" evidence="1">
    <location>
        <begin position="1"/>
        <end position="23"/>
    </location>
</feature>
<dbReference type="EMBL" id="CP001629">
    <property type="protein sequence ID" value="ACU88454.1"/>
    <property type="molecule type" value="Genomic_DNA"/>
</dbReference>
<proteinExistence type="predicted"/>
<keyword evidence="1" id="KW-0732">Signal</keyword>
<feature type="chain" id="PRO_5002978841" description="ABC-type transport auxiliary lipoprotein component domain-containing protein" evidence="1">
    <location>
        <begin position="24"/>
        <end position="204"/>
    </location>
</feature>
<dbReference type="eggNOG" id="COG3009">
    <property type="taxonomic scope" value="Bacteria"/>
</dbReference>
<sequence length="204" mass="22026">MTRKNSRFRFTALLALACATLLAGCAGSKTPTVYYSLYAPTLHGAEASMTDGDISVSVGPVIIPDILKQTRIATGGADGSYDLTEYHRWSGDVDRDLARALAEHLAQALGTQRVSVFPWDQDFTPTYQVLVDVLFMGGEPGGEAILSARWNIINKAGKEGSSTRRIDLREVSAGPDVAQWVAAQQLNVEKLGEAIAQTISEIRK</sequence>
<dbReference type="HOGENOM" id="CLU_096001_2_1_7"/>
<evidence type="ECO:0000256" key="1">
    <source>
        <dbReference type="SAM" id="SignalP"/>
    </source>
</evidence>
<evidence type="ECO:0000259" key="2">
    <source>
        <dbReference type="Pfam" id="PF03886"/>
    </source>
</evidence>
<dbReference type="Pfam" id="PF03886">
    <property type="entry name" value="ABC_trans_aux"/>
    <property type="match status" value="1"/>
</dbReference>
<accession>C7LVB2</accession>
<feature type="domain" description="ABC-type transport auxiliary lipoprotein component" evidence="2">
    <location>
        <begin position="35"/>
        <end position="196"/>
    </location>
</feature>
<dbReference type="Proteomes" id="UP000002216">
    <property type="component" value="Chromosome"/>
</dbReference>
<dbReference type="STRING" id="525897.Dbac_0327"/>
<keyword evidence="4" id="KW-1185">Reference proteome</keyword>
<dbReference type="KEGG" id="dba:Dbac_0327"/>
<gene>
    <name evidence="3" type="ordered locus">Dbac_0327</name>
</gene>